<dbReference type="EMBL" id="CP029550">
    <property type="protein sequence ID" value="AWN42314.1"/>
    <property type="molecule type" value="Genomic_DNA"/>
</dbReference>
<proteinExistence type="predicted"/>
<reference evidence="3" key="1">
    <citation type="submission" date="2018-05" db="EMBL/GenBank/DDBJ databases">
        <title>Complete Genome Sequence of Methylobacterium sp. 17SD2-17.</title>
        <authorList>
            <person name="Srinivasan S."/>
        </authorList>
    </citation>
    <scope>NUCLEOTIDE SEQUENCE [LARGE SCALE GENOMIC DNA]</scope>
    <source>
        <strain evidence="3">17SD2-17</strain>
    </source>
</reference>
<name>A0A2U8W863_9HYPH</name>
<keyword evidence="3" id="KW-1185">Reference proteome</keyword>
<dbReference type="SMART" id="SM00065">
    <property type="entry name" value="GAF"/>
    <property type="match status" value="1"/>
</dbReference>
<dbReference type="GO" id="GO:0003677">
    <property type="term" value="F:DNA binding"/>
    <property type="evidence" value="ECO:0007669"/>
    <property type="project" value="InterPro"/>
</dbReference>
<dbReference type="PANTHER" id="PTHR43102:SF2">
    <property type="entry name" value="GAF DOMAIN-CONTAINING PROTEIN"/>
    <property type="match status" value="1"/>
</dbReference>
<gene>
    <name evidence="2" type="ORF">DK389_19725</name>
</gene>
<accession>A0A2U8W863</accession>
<evidence type="ECO:0000313" key="2">
    <source>
        <dbReference type="EMBL" id="AWN42314.1"/>
    </source>
</evidence>
<dbReference type="SUPFAM" id="SSF55781">
    <property type="entry name" value="GAF domain-like"/>
    <property type="match status" value="1"/>
</dbReference>
<feature type="domain" description="HTH cro/C1-type" evidence="1">
    <location>
        <begin position="194"/>
        <end position="223"/>
    </location>
</feature>
<dbReference type="RefSeq" id="WP_109892072.1">
    <property type="nucleotide sequence ID" value="NZ_CP029550.1"/>
</dbReference>
<dbReference type="PROSITE" id="PS50943">
    <property type="entry name" value="HTH_CROC1"/>
    <property type="match status" value="1"/>
</dbReference>
<dbReference type="InterPro" id="IPR029016">
    <property type="entry name" value="GAF-like_dom_sf"/>
</dbReference>
<dbReference type="KEGG" id="mets:DK389_19725"/>
<sequence>MPVTATNETARLAALRRLQVLDTPPEPSFDRLVEIARSVFGVPIALVSLIDSDRQWFKAKCGLAVSETHRDLAFCNYTILHDTVLAVPDARRDPTFANNPLVTGEPHIRFYAGAPLITAPGIRLGSLCVIDTKPREFDAADARVLAGLAKIAVDEIWLRDLLRGDIPHPQIRQDDFSGGSLDLGEASILTGAQVRAARALLDWSISQLSSASGVSQNTIKRVEAEGGNLSVRPSTVEALTRTFSDNGVAFTGRNRAAAGVCFAQNNPG</sequence>
<dbReference type="Proteomes" id="UP000245926">
    <property type="component" value="Chromosome"/>
</dbReference>
<dbReference type="Pfam" id="PF01590">
    <property type="entry name" value="GAF"/>
    <property type="match status" value="1"/>
</dbReference>
<dbReference type="InterPro" id="IPR001387">
    <property type="entry name" value="Cro/C1-type_HTH"/>
</dbReference>
<dbReference type="OrthoDB" id="315417at2"/>
<evidence type="ECO:0000313" key="3">
    <source>
        <dbReference type="Proteomes" id="UP000245926"/>
    </source>
</evidence>
<dbReference type="InterPro" id="IPR003018">
    <property type="entry name" value="GAF"/>
</dbReference>
<dbReference type="SUPFAM" id="SSF47413">
    <property type="entry name" value="lambda repressor-like DNA-binding domains"/>
    <property type="match status" value="1"/>
</dbReference>
<evidence type="ECO:0000259" key="1">
    <source>
        <dbReference type="PROSITE" id="PS50943"/>
    </source>
</evidence>
<dbReference type="Gene3D" id="3.30.450.40">
    <property type="match status" value="1"/>
</dbReference>
<protein>
    <submittedName>
        <fullName evidence="2">Diguanylate cyclase</fullName>
    </submittedName>
</protein>
<dbReference type="InterPro" id="IPR010982">
    <property type="entry name" value="Lambda_DNA-bd_dom_sf"/>
</dbReference>
<dbReference type="PANTHER" id="PTHR43102">
    <property type="entry name" value="SLR1143 PROTEIN"/>
    <property type="match status" value="1"/>
</dbReference>
<dbReference type="Gene3D" id="1.10.260.40">
    <property type="entry name" value="lambda repressor-like DNA-binding domains"/>
    <property type="match status" value="1"/>
</dbReference>
<dbReference type="AlphaFoldDB" id="A0A2U8W863"/>
<organism evidence="2 3">
    <name type="scientific">Methylobacterium durans</name>
    <dbReference type="NCBI Taxonomy" id="2202825"/>
    <lineage>
        <taxon>Bacteria</taxon>
        <taxon>Pseudomonadati</taxon>
        <taxon>Pseudomonadota</taxon>
        <taxon>Alphaproteobacteria</taxon>
        <taxon>Hyphomicrobiales</taxon>
        <taxon>Methylobacteriaceae</taxon>
        <taxon>Methylobacterium</taxon>
    </lineage>
</organism>